<dbReference type="InterPro" id="IPR003170">
    <property type="entry name" value="MurB"/>
</dbReference>
<dbReference type="EC" id="1.3.1.98" evidence="16"/>
<name>A0A0G0DUY0_9BACT</name>
<dbReference type="NCBIfam" id="TIGR00179">
    <property type="entry name" value="murB"/>
    <property type="match status" value="1"/>
</dbReference>
<dbReference type="InterPro" id="IPR011601">
    <property type="entry name" value="MurB_C"/>
</dbReference>
<dbReference type="PANTHER" id="PTHR21071:SF4">
    <property type="entry name" value="UDP-N-ACETYLENOLPYRUVOYLGLUCOSAMINE REDUCTASE"/>
    <property type="match status" value="1"/>
</dbReference>
<keyword evidence="7 16" id="KW-0285">Flavoprotein</keyword>
<dbReference type="InterPro" id="IPR016167">
    <property type="entry name" value="FAD-bd_PCMH_sub1"/>
</dbReference>
<comment type="pathway">
    <text evidence="4 16">Cell wall biogenesis; peptidoglycan biosynthesis.</text>
</comment>
<dbReference type="PATRIC" id="fig|1619090.3.peg.162"/>
<dbReference type="UniPathway" id="UPA00219"/>
<evidence type="ECO:0000313" key="19">
    <source>
        <dbReference type="Proteomes" id="UP000034140"/>
    </source>
</evidence>
<dbReference type="InterPro" id="IPR036318">
    <property type="entry name" value="FAD-bd_PCMH-like_sf"/>
</dbReference>
<evidence type="ECO:0000256" key="8">
    <source>
        <dbReference type="ARBA" id="ARBA00022827"/>
    </source>
</evidence>
<comment type="function">
    <text evidence="2 16">Cell wall formation.</text>
</comment>
<evidence type="ECO:0000256" key="10">
    <source>
        <dbReference type="ARBA" id="ARBA00022960"/>
    </source>
</evidence>
<dbReference type="Gene3D" id="3.30.465.10">
    <property type="match status" value="1"/>
</dbReference>
<dbReference type="GO" id="GO:0071555">
    <property type="term" value="P:cell wall organization"/>
    <property type="evidence" value="ECO:0007669"/>
    <property type="project" value="UniProtKB-KW"/>
</dbReference>
<keyword evidence="12 16" id="KW-0560">Oxidoreductase</keyword>
<dbReference type="SUPFAM" id="SSF56176">
    <property type="entry name" value="FAD-binding/transporter-associated domain-like"/>
    <property type="match status" value="1"/>
</dbReference>
<dbReference type="HAMAP" id="MF_00037">
    <property type="entry name" value="MurB"/>
    <property type="match status" value="1"/>
</dbReference>
<evidence type="ECO:0000256" key="2">
    <source>
        <dbReference type="ARBA" id="ARBA00003921"/>
    </source>
</evidence>
<keyword evidence="13 16" id="KW-0131">Cell cycle</keyword>
<evidence type="ECO:0000313" key="18">
    <source>
        <dbReference type="EMBL" id="KKP92781.1"/>
    </source>
</evidence>
<evidence type="ECO:0000256" key="6">
    <source>
        <dbReference type="ARBA" id="ARBA00022618"/>
    </source>
</evidence>
<reference evidence="18 19" key="1">
    <citation type="journal article" date="2015" name="Nature">
        <title>rRNA introns, odd ribosomes, and small enigmatic genomes across a large radiation of phyla.</title>
        <authorList>
            <person name="Brown C.T."/>
            <person name="Hug L.A."/>
            <person name="Thomas B.C."/>
            <person name="Sharon I."/>
            <person name="Castelle C.J."/>
            <person name="Singh A."/>
            <person name="Wilkins M.J."/>
            <person name="Williams K.H."/>
            <person name="Banfield J.F."/>
        </authorList>
    </citation>
    <scope>NUCLEOTIDE SEQUENCE [LARGE SCALE GENOMIC DNA]</scope>
</reference>
<dbReference type="GO" id="GO:0005829">
    <property type="term" value="C:cytosol"/>
    <property type="evidence" value="ECO:0007669"/>
    <property type="project" value="TreeGrafter"/>
</dbReference>
<dbReference type="InterPro" id="IPR036635">
    <property type="entry name" value="MurB_C_sf"/>
</dbReference>
<evidence type="ECO:0000259" key="17">
    <source>
        <dbReference type="PROSITE" id="PS51387"/>
    </source>
</evidence>
<feature type="active site" evidence="16">
    <location>
        <position position="337"/>
    </location>
</feature>
<evidence type="ECO:0000256" key="16">
    <source>
        <dbReference type="HAMAP-Rule" id="MF_00037"/>
    </source>
</evidence>
<dbReference type="GO" id="GO:0009252">
    <property type="term" value="P:peptidoglycan biosynthetic process"/>
    <property type="evidence" value="ECO:0007669"/>
    <property type="project" value="UniProtKB-UniRule"/>
</dbReference>
<dbReference type="Pfam" id="PF01565">
    <property type="entry name" value="FAD_binding_4"/>
    <property type="match status" value="1"/>
</dbReference>
<comment type="similarity">
    <text evidence="16">Belongs to the MurB family.</text>
</comment>
<evidence type="ECO:0000256" key="5">
    <source>
        <dbReference type="ARBA" id="ARBA00022490"/>
    </source>
</evidence>
<protein>
    <recommendedName>
        <fullName evidence="16">UDP-N-acetylenolpyruvoylglucosamine reductase</fullName>
        <ecNumber evidence="16">1.3.1.98</ecNumber>
    </recommendedName>
    <alternativeName>
        <fullName evidence="16">UDP-N-acetylmuramate dehydrogenase</fullName>
    </alternativeName>
</protein>
<comment type="cofactor">
    <cofactor evidence="1 16">
        <name>FAD</name>
        <dbReference type="ChEBI" id="CHEBI:57692"/>
    </cofactor>
</comment>
<evidence type="ECO:0000256" key="13">
    <source>
        <dbReference type="ARBA" id="ARBA00023306"/>
    </source>
</evidence>
<dbReference type="Gene3D" id="3.90.78.10">
    <property type="entry name" value="UDP-N-acetylenolpyruvoylglucosamine reductase, C-terminal domain"/>
    <property type="match status" value="1"/>
</dbReference>
<evidence type="ECO:0000256" key="15">
    <source>
        <dbReference type="ARBA" id="ARBA00048914"/>
    </source>
</evidence>
<keyword evidence="5 16" id="KW-0963">Cytoplasm</keyword>
<comment type="subcellular location">
    <subcellularLocation>
        <location evidence="3 16">Cytoplasm</location>
    </subcellularLocation>
</comment>
<evidence type="ECO:0000256" key="3">
    <source>
        <dbReference type="ARBA" id="ARBA00004496"/>
    </source>
</evidence>
<comment type="caution">
    <text evidence="18">The sequence shown here is derived from an EMBL/GenBank/DDBJ whole genome shotgun (WGS) entry which is preliminary data.</text>
</comment>
<accession>A0A0G0DUY0</accession>
<dbReference type="GO" id="GO:0051301">
    <property type="term" value="P:cell division"/>
    <property type="evidence" value="ECO:0007669"/>
    <property type="project" value="UniProtKB-KW"/>
</dbReference>
<feature type="domain" description="FAD-binding PCMH-type" evidence="17">
    <location>
        <begin position="16"/>
        <end position="186"/>
    </location>
</feature>
<dbReference type="GO" id="GO:0008762">
    <property type="term" value="F:UDP-N-acetylmuramate dehydrogenase activity"/>
    <property type="evidence" value="ECO:0007669"/>
    <property type="project" value="UniProtKB-UniRule"/>
</dbReference>
<dbReference type="GO" id="GO:0008360">
    <property type="term" value="P:regulation of cell shape"/>
    <property type="evidence" value="ECO:0007669"/>
    <property type="project" value="UniProtKB-KW"/>
</dbReference>
<dbReference type="InterPro" id="IPR016169">
    <property type="entry name" value="FAD-bd_PCMH_sub2"/>
</dbReference>
<evidence type="ECO:0000256" key="12">
    <source>
        <dbReference type="ARBA" id="ARBA00023002"/>
    </source>
</evidence>
<sequence length="341" mass="38814">MLKKNVSLKNYNTFGVNVNAKQMYEIQNIKDLQSLFEEGIISNPFLVLGDGSNILFTKDFDGTIIKINLHGKKILEDTDKYIKLKISAGEKLEEIVKWTVENNLIGIQNLALIPGTIGATPIQNVGAYGVEIKDVLESVEFFDLKNGIVKTISGLDCEFGYRDSIFKHELKGLAIVTSITIKLEKYKQQELPERYLAYGDITKELESQYSKPYTLENLYQSICNIRKSKLPDVKEYGSCGSTFQNPIVSLEQYIEIKKKYESIPSFPTSERNFVKIPAAYILEKLGWKNRRVGKCGTWTHPLIVTNYDNASPKDILDVIEQIQKDFYDNIGVRLETEINII</sequence>
<keyword evidence="14 16" id="KW-0961">Cell wall biogenesis/degradation</keyword>
<dbReference type="PROSITE" id="PS51387">
    <property type="entry name" value="FAD_PCMH"/>
    <property type="match status" value="1"/>
</dbReference>
<dbReference type="Gene3D" id="3.30.43.10">
    <property type="entry name" value="Uridine Diphospho-n-acetylenolpyruvylglucosamine Reductase, domain 2"/>
    <property type="match status" value="1"/>
</dbReference>
<evidence type="ECO:0000256" key="14">
    <source>
        <dbReference type="ARBA" id="ARBA00023316"/>
    </source>
</evidence>
<dbReference type="NCBIfam" id="NF000755">
    <property type="entry name" value="PRK00046.1"/>
    <property type="match status" value="1"/>
</dbReference>
<evidence type="ECO:0000256" key="4">
    <source>
        <dbReference type="ARBA" id="ARBA00004752"/>
    </source>
</evidence>
<feature type="active site" description="Proton donor" evidence="16">
    <location>
        <position position="241"/>
    </location>
</feature>
<dbReference type="Proteomes" id="UP000034140">
    <property type="component" value="Unassembled WGS sequence"/>
</dbReference>
<keyword evidence="8 16" id="KW-0274">FAD</keyword>
<dbReference type="AlphaFoldDB" id="A0A0G0DUY0"/>
<evidence type="ECO:0000256" key="9">
    <source>
        <dbReference type="ARBA" id="ARBA00022857"/>
    </source>
</evidence>
<dbReference type="InterPro" id="IPR006094">
    <property type="entry name" value="Oxid_FAD_bind_N"/>
</dbReference>
<dbReference type="EMBL" id="LBRE01000005">
    <property type="protein sequence ID" value="KKP92781.1"/>
    <property type="molecule type" value="Genomic_DNA"/>
</dbReference>
<organism evidence="18 19">
    <name type="scientific">candidate division WS6 bacterium GW2011_GWC1_36_11</name>
    <dbReference type="NCBI Taxonomy" id="1619090"/>
    <lineage>
        <taxon>Bacteria</taxon>
        <taxon>Candidatus Dojkabacteria</taxon>
    </lineage>
</organism>
<dbReference type="InterPro" id="IPR016166">
    <property type="entry name" value="FAD-bd_PCMH"/>
</dbReference>
<keyword evidence="9 16" id="KW-0521">NADP</keyword>
<comment type="catalytic activity">
    <reaction evidence="15 16">
        <text>UDP-N-acetyl-alpha-D-muramate + NADP(+) = UDP-N-acetyl-3-O-(1-carboxyvinyl)-alpha-D-glucosamine + NADPH + H(+)</text>
        <dbReference type="Rhea" id="RHEA:12248"/>
        <dbReference type="ChEBI" id="CHEBI:15378"/>
        <dbReference type="ChEBI" id="CHEBI:57783"/>
        <dbReference type="ChEBI" id="CHEBI:58349"/>
        <dbReference type="ChEBI" id="CHEBI:68483"/>
        <dbReference type="ChEBI" id="CHEBI:70757"/>
        <dbReference type="EC" id="1.3.1.98"/>
    </reaction>
</comment>
<keyword evidence="10 16" id="KW-0133">Cell shape</keyword>
<evidence type="ECO:0000256" key="1">
    <source>
        <dbReference type="ARBA" id="ARBA00001974"/>
    </source>
</evidence>
<dbReference type="Pfam" id="PF02873">
    <property type="entry name" value="MurB_C"/>
    <property type="match status" value="1"/>
</dbReference>
<feature type="active site" evidence="16">
    <location>
        <position position="162"/>
    </location>
</feature>
<proteinExistence type="inferred from homology"/>
<dbReference type="GO" id="GO:0071949">
    <property type="term" value="F:FAD binding"/>
    <property type="evidence" value="ECO:0007669"/>
    <property type="project" value="InterPro"/>
</dbReference>
<evidence type="ECO:0000256" key="7">
    <source>
        <dbReference type="ARBA" id="ARBA00022630"/>
    </source>
</evidence>
<keyword evidence="11 16" id="KW-0573">Peptidoglycan synthesis</keyword>
<gene>
    <name evidence="16" type="primary">murB</name>
    <name evidence="18" type="ORF">UR96_C0005G0020</name>
</gene>
<evidence type="ECO:0000256" key="11">
    <source>
        <dbReference type="ARBA" id="ARBA00022984"/>
    </source>
</evidence>
<dbReference type="PANTHER" id="PTHR21071">
    <property type="entry name" value="UDP-N-ACETYLENOLPYRUVOYLGLUCOSAMINE REDUCTASE"/>
    <property type="match status" value="1"/>
</dbReference>
<keyword evidence="6 16" id="KW-0132">Cell division</keyword>
<dbReference type="SUPFAM" id="SSF56194">
    <property type="entry name" value="Uridine diphospho-N-Acetylenolpyruvylglucosamine reductase, MurB, C-terminal domain"/>
    <property type="match status" value="1"/>
</dbReference>